<gene>
    <name evidence="6" type="primary">nhaA</name>
    <name evidence="7" type="ORF">SAMN05660652_01113</name>
</gene>
<keyword evidence="2 6" id="KW-1003">Cell membrane</keyword>
<protein>
    <recommendedName>
        <fullName evidence="6">Na(+)/H(+) antiporter NhaA</fullName>
    </recommendedName>
    <alternativeName>
        <fullName evidence="6">Sodium/proton antiporter NhaA</fullName>
    </alternativeName>
</protein>
<feature type="transmembrane region" description="Helical" evidence="6">
    <location>
        <begin position="90"/>
        <end position="112"/>
    </location>
</feature>
<dbReference type="Gene3D" id="1.20.1530.10">
    <property type="entry name" value="Na+/H+ antiporter like domain"/>
    <property type="match status" value="1"/>
</dbReference>
<feature type="transmembrane region" description="Helical" evidence="6">
    <location>
        <begin position="149"/>
        <end position="173"/>
    </location>
</feature>
<evidence type="ECO:0000256" key="2">
    <source>
        <dbReference type="ARBA" id="ARBA00022475"/>
    </source>
</evidence>
<keyword evidence="4 6" id="KW-1133">Transmembrane helix</keyword>
<keyword evidence="3 6" id="KW-0812">Transmembrane</keyword>
<evidence type="ECO:0000256" key="5">
    <source>
        <dbReference type="ARBA" id="ARBA00023136"/>
    </source>
</evidence>
<dbReference type="STRING" id="83767.SAMN05660652_01113"/>
<comment type="subcellular location">
    <subcellularLocation>
        <location evidence="1">Cell inner membrane</location>
        <topology evidence="1">Multi-pass membrane protein</topology>
    </subcellularLocation>
    <subcellularLocation>
        <location evidence="6">Cell membrane</location>
        <topology evidence="6">Multi-pass membrane protein</topology>
    </subcellularLocation>
</comment>
<feature type="transmembrane region" description="Helical" evidence="6">
    <location>
        <begin position="290"/>
        <end position="316"/>
    </location>
</feature>
<keyword evidence="8" id="KW-1185">Reference proteome</keyword>
<keyword evidence="6" id="KW-0915">Sodium</keyword>
<keyword evidence="5 6" id="KW-0472">Membrane</keyword>
<dbReference type="InterPro" id="IPR004670">
    <property type="entry name" value="NhaA"/>
</dbReference>
<feature type="transmembrane region" description="Helical" evidence="6">
    <location>
        <begin position="179"/>
        <end position="195"/>
    </location>
</feature>
<accession>A0A1G7Z9A4</accession>
<comment type="catalytic activity">
    <reaction evidence="6">
        <text>Na(+)(in) + 2 H(+)(out) = Na(+)(out) + 2 H(+)(in)</text>
        <dbReference type="Rhea" id="RHEA:29251"/>
        <dbReference type="ChEBI" id="CHEBI:15378"/>
        <dbReference type="ChEBI" id="CHEBI:29101"/>
    </reaction>
</comment>
<feature type="transmembrane region" description="Helical" evidence="6">
    <location>
        <begin position="328"/>
        <end position="350"/>
    </location>
</feature>
<feature type="transmembrane region" description="Helical" evidence="6">
    <location>
        <begin position="362"/>
        <end position="380"/>
    </location>
</feature>
<dbReference type="PANTHER" id="PTHR30341">
    <property type="entry name" value="SODIUM ION/PROTON ANTIPORTER NHAA-RELATED"/>
    <property type="match status" value="1"/>
</dbReference>
<evidence type="ECO:0000313" key="8">
    <source>
        <dbReference type="Proteomes" id="UP000198607"/>
    </source>
</evidence>
<organism evidence="7 8">
    <name type="scientific">Propionivibrio dicarboxylicus</name>
    <dbReference type="NCBI Taxonomy" id="83767"/>
    <lineage>
        <taxon>Bacteria</taxon>
        <taxon>Pseudomonadati</taxon>
        <taxon>Pseudomonadota</taxon>
        <taxon>Betaproteobacteria</taxon>
        <taxon>Rhodocyclales</taxon>
        <taxon>Rhodocyclaceae</taxon>
        <taxon>Propionivibrio</taxon>
    </lineage>
</organism>
<dbReference type="PANTHER" id="PTHR30341:SF0">
    <property type="entry name" value="NA(+)_H(+) ANTIPORTER NHAA"/>
    <property type="match status" value="1"/>
</dbReference>
<dbReference type="InterPro" id="IPR023171">
    <property type="entry name" value="Na/H_antiporter_dom_sf"/>
</dbReference>
<dbReference type="GO" id="GO:0015385">
    <property type="term" value="F:sodium:proton antiporter activity"/>
    <property type="evidence" value="ECO:0007669"/>
    <property type="project" value="UniProtKB-UniRule"/>
</dbReference>
<feature type="transmembrane region" description="Helical" evidence="6">
    <location>
        <begin position="255"/>
        <end position="278"/>
    </location>
</feature>
<evidence type="ECO:0000313" key="7">
    <source>
        <dbReference type="EMBL" id="SDH05342.1"/>
    </source>
</evidence>
<keyword evidence="6" id="KW-0406">Ion transport</keyword>
<dbReference type="Pfam" id="PF06965">
    <property type="entry name" value="Na_H_antiport_1"/>
    <property type="match status" value="1"/>
</dbReference>
<evidence type="ECO:0000256" key="1">
    <source>
        <dbReference type="ARBA" id="ARBA00004429"/>
    </source>
</evidence>
<feature type="transmembrane region" description="Helical" evidence="6">
    <location>
        <begin position="207"/>
        <end position="235"/>
    </location>
</feature>
<reference evidence="7 8" key="1">
    <citation type="submission" date="2016-10" db="EMBL/GenBank/DDBJ databases">
        <authorList>
            <person name="de Groot N.N."/>
        </authorList>
    </citation>
    <scope>NUCLEOTIDE SEQUENCE [LARGE SCALE GENOMIC DNA]</scope>
    <source>
        <strain evidence="7 8">DSM 5885</strain>
    </source>
</reference>
<name>A0A1G7Z9A4_9RHOO</name>
<dbReference type="AlphaFoldDB" id="A0A1G7Z9A4"/>
<keyword evidence="6" id="KW-0050">Antiport</keyword>
<sequence>MTRISGVLTETFQRFIASERAGGYLLIAATLVSIVLANSPAGPAYLGFWQGKILGLSVEHWINDGLMAVFFLLVGLELERELYVGELSELGKALLPLVAALGGMLAPALAHYALNAGTPTQGGFGIPMATDIAFALGILSLLGSRVPAALKVFVVAFAVIDDLGAILVIAVFYTADLSLAYLIAALVLWAALIVLNRRRVMAMPVYLGGGLLMWFCLLHSGVHATLAGVLLAFAIPFRHLRAELPSPSHRLEHTLHRPVAFVILPLFALANTGVVLTPDWASGLLSANSLGIAAGLLLGKPVGVLLAAAAALAAGVCRLPEAVGWRHLAAAGVLGGIGFTMSIFITNLAFANQPEIVNAAKIAILASSSLAGAFGFLLLLRR</sequence>
<keyword evidence="6" id="KW-0813">Transport</keyword>
<dbReference type="OrthoDB" id="9808135at2"/>
<feature type="transmembrane region" description="Helical" evidence="6">
    <location>
        <begin position="124"/>
        <end position="142"/>
    </location>
</feature>
<evidence type="ECO:0000256" key="3">
    <source>
        <dbReference type="ARBA" id="ARBA00022692"/>
    </source>
</evidence>
<dbReference type="EMBL" id="FNCY01000003">
    <property type="protein sequence ID" value="SDH05342.1"/>
    <property type="molecule type" value="Genomic_DNA"/>
</dbReference>
<comment type="function">
    <text evidence="6">Na(+)/H(+) antiporter that extrudes sodium in exchange for external protons.</text>
</comment>
<comment type="similarity">
    <text evidence="6">Belongs to the NhaA Na(+)/H(+) (TC 2.A.33) antiporter family.</text>
</comment>
<dbReference type="HAMAP" id="MF_01844">
    <property type="entry name" value="NhaA"/>
    <property type="match status" value="1"/>
</dbReference>
<feature type="transmembrane region" description="Helical" evidence="6">
    <location>
        <begin position="21"/>
        <end position="41"/>
    </location>
</feature>
<dbReference type="NCBIfam" id="TIGR00773">
    <property type="entry name" value="NhaA"/>
    <property type="match status" value="1"/>
</dbReference>
<evidence type="ECO:0000256" key="6">
    <source>
        <dbReference type="HAMAP-Rule" id="MF_01844"/>
    </source>
</evidence>
<proteinExistence type="inferred from homology"/>
<dbReference type="GO" id="GO:0005886">
    <property type="term" value="C:plasma membrane"/>
    <property type="evidence" value="ECO:0007669"/>
    <property type="project" value="UniProtKB-SubCell"/>
</dbReference>
<dbReference type="NCBIfam" id="NF007111">
    <property type="entry name" value="PRK09560.1"/>
    <property type="match status" value="1"/>
</dbReference>
<keyword evidence="6" id="KW-0739">Sodium transport</keyword>
<dbReference type="Proteomes" id="UP000198607">
    <property type="component" value="Unassembled WGS sequence"/>
</dbReference>
<dbReference type="RefSeq" id="WP_091934997.1">
    <property type="nucleotide sequence ID" value="NZ_FNCY01000003.1"/>
</dbReference>
<dbReference type="GO" id="GO:0006885">
    <property type="term" value="P:regulation of pH"/>
    <property type="evidence" value="ECO:0007669"/>
    <property type="project" value="UniProtKB-UniRule"/>
</dbReference>
<evidence type="ECO:0000256" key="4">
    <source>
        <dbReference type="ARBA" id="ARBA00022989"/>
    </source>
</evidence>